<evidence type="ECO:0000313" key="4">
    <source>
        <dbReference type="Proteomes" id="UP000263753"/>
    </source>
</evidence>
<feature type="domain" description="Lysozyme inhibitor LprI-like N-terminal" evidence="2">
    <location>
        <begin position="31"/>
        <end position="115"/>
    </location>
</feature>
<proteinExistence type="predicted"/>
<accession>A0A3B7LX33</accession>
<name>A0A3B7LX33_9GAMM</name>
<dbReference type="KEGG" id="achi:CDG60_08240"/>
<feature type="signal peptide" evidence="1">
    <location>
        <begin position="1"/>
        <end position="21"/>
    </location>
</feature>
<sequence>MKILMPVIVVCCVFGAGSASAKGFSKEYTRCLNTSYGNNATVKKCAEKEYKEQEKRLKETFKNYLGNSGSNQQNIMVQHKLWENRVQQQCYFKSSYEFAEVQKLKCVLAMTVNQADYYQTKFITAK</sequence>
<dbReference type="RefSeq" id="WP_087511648.1">
    <property type="nucleotide sequence ID" value="NZ_CP032134.1"/>
</dbReference>
<keyword evidence="1" id="KW-0732">Signal</keyword>
<reference evidence="4" key="1">
    <citation type="submission" date="2018-09" db="EMBL/GenBank/DDBJ databases">
        <title>The complete genome of Acinetobacter sp. strain WCHAc010005.</title>
        <authorList>
            <person name="Hu Y."/>
            <person name="Long H."/>
            <person name="Feng Y."/>
            <person name="Zong Z."/>
        </authorList>
    </citation>
    <scope>NUCLEOTIDE SEQUENCE [LARGE SCALE GENOMIC DNA]</scope>
    <source>
        <strain evidence="4">WCHAc010005</strain>
    </source>
</reference>
<dbReference type="InterPro" id="IPR009739">
    <property type="entry name" value="LprI-like_N"/>
</dbReference>
<organism evidence="3 4">
    <name type="scientific">Acinetobacter chinensis</name>
    <dbReference type="NCBI Taxonomy" id="2004650"/>
    <lineage>
        <taxon>Bacteria</taxon>
        <taxon>Pseudomonadati</taxon>
        <taxon>Pseudomonadota</taxon>
        <taxon>Gammaproteobacteria</taxon>
        <taxon>Moraxellales</taxon>
        <taxon>Moraxellaceae</taxon>
        <taxon>Acinetobacter</taxon>
    </lineage>
</organism>
<dbReference type="AlphaFoldDB" id="A0A3B7LX33"/>
<dbReference type="Proteomes" id="UP000263753">
    <property type="component" value="Chromosome"/>
</dbReference>
<dbReference type="EMBL" id="CP032134">
    <property type="protein sequence ID" value="AXY56555.1"/>
    <property type="molecule type" value="Genomic_DNA"/>
</dbReference>
<dbReference type="Pfam" id="PF07007">
    <property type="entry name" value="LprI"/>
    <property type="match status" value="1"/>
</dbReference>
<feature type="chain" id="PRO_5017822132" evidence="1">
    <location>
        <begin position="22"/>
        <end position="126"/>
    </location>
</feature>
<evidence type="ECO:0000313" key="3">
    <source>
        <dbReference type="EMBL" id="AXY56555.1"/>
    </source>
</evidence>
<evidence type="ECO:0000259" key="2">
    <source>
        <dbReference type="Pfam" id="PF07007"/>
    </source>
</evidence>
<evidence type="ECO:0000256" key="1">
    <source>
        <dbReference type="SAM" id="SignalP"/>
    </source>
</evidence>
<gene>
    <name evidence="3" type="ORF">CDG60_08240</name>
</gene>
<protein>
    <submittedName>
        <fullName evidence="3">DUF1311 domain-containing protein</fullName>
    </submittedName>
</protein>